<name>A0A926E3E5_9FIRM</name>
<evidence type="ECO:0000313" key="8">
    <source>
        <dbReference type="Proteomes" id="UP000610760"/>
    </source>
</evidence>
<dbReference type="InterPro" id="IPR036764">
    <property type="entry name" value="Peptidase_Prp_sf"/>
</dbReference>
<dbReference type="GO" id="GO:0006508">
    <property type="term" value="P:proteolysis"/>
    <property type="evidence" value="ECO:0007669"/>
    <property type="project" value="UniProtKB-KW"/>
</dbReference>
<comment type="similarity">
    <text evidence="5">Belongs to the Prp family.</text>
</comment>
<sequence length="105" mass="11530">MIEAEFFRENGAYTGFAVSGHAGFDQHGRDIVCASVSSAVQLTVNGITEILSERADIKVKENLVKLSLKDGPSRETNAFFKALKLHLELLCEDYPGTIHISCMEV</sequence>
<dbReference type="GO" id="GO:0042254">
    <property type="term" value="P:ribosome biogenesis"/>
    <property type="evidence" value="ECO:0007669"/>
    <property type="project" value="UniProtKB-KW"/>
</dbReference>
<evidence type="ECO:0000256" key="4">
    <source>
        <dbReference type="ARBA" id="ARBA00022807"/>
    </source>
</evidence>
<evidence type="ECO:0000256" key="5">
    <source>
        <dbReference type="ARBA" id="ARBA00044503"/>
    </source>
</evidence>
<keyword evidence="8" id="KW-1185">Reference proteome</keyword>
<dbReference type="AlphaFoldDB" id="A0A926E3E5"/>
<protein>
    <recommendedName>
        <fullName evidence="6">Ribosomal processing cysteine protease Prp</fullName>
    </recommendedName>
</protein>
<gene>
    <name evidence="7" type="ORF">H8710_02900</name>
</gene>
<comment type="caution">
    <text evidence="7">The sequence shown here is derived from an EMBL/GenBank/DDBJ whole genome shotgun (WGS) entry which is preliminary data.</text>
</comment>
<dbReference type="CDD" id="cd16332">
    <property type="entry name" value="Prp-like"/>
    <property type="match status" value="1"/>
</dbReference>
<dbReference type="SUPFAM" id="SSF118010">
    <property type="entry name" value="TM1457-like"/>
    <property type="match status" value="1"/>
</dbReference>
<dbReference type="InterPro" id="IPR007422">
    <property type="entry name" value="Peptidase_Prp"/>
</dbReference>
<evidence type="ECO:0000256" key="3">
    <source>
        <dbReference type="ARBA" id="ARBA00022801"/>
    </source>
</evidence>
<keyword evidence="2 7" id="KW-0645">Protease</keyword>
<dbReference type="Gene3D" id="3.30.70.1490">
    <property type="entry name" value="Cysteine protease Prp"/>
    <property type="match status" value="1"/>
</dbReference>
<dbReference type="PANTHER" id="PTHR39178">
    <property type="entry name" value="HYPOTHETICAL RIBOSOME-ASSOCIATED PROTEIN"/>
    <property type="match status" value="1"/>
</dbReference>
<evidence type="ECO:0000256" key="6">
    <source>
        <dbReference type="ARBA" id="ARBA00044538"/>
    </source>
</evidence>
<dbReference type="Pfam" id="PF04327">
    <property type="entry name" value="Peptidase_Prp"/>
    <property type="match status" value="1"/>
</dbReference>
<proteinExistence type="inferred from homology"/>
<evidence type="ECO:0000313" key="7">
    <source>
        <dbReference type="EMBL" id="MBC8559013.1"/>
    </source>
</evidence>
<evidence type="ECO:0000256" key="1">
    <source>
        <dbReference type="ARBA" id="ARBA00022517"/>
    </source>
</evidence>
<dbReference type="GO" id="GO:0008234">
    <property type="term" value="F:cysteine-type peptidase activity"/>
    <property type="evidence" value="ECO:0007669"/>
    <property type="project" value="UniProtKB-KW"/>
</dbReference>
<organism evidence="7 8">
    <name type="scientific">Fumia xinanensis</name>
    <dbReference type="NCBI Taxonomy" id="2763659"/>
    <lineage>
        <taxon>Bacteria</taxon>
        <taxon>Bacillati</taxon>
        <taxon>Bacillota</taxon>
        <taxon>Clostridia</taxon>
        <taxon>Eubacteriales</taxon>
        <taxon>Oscillospiraceae</taxon>
        <taxon>Fumia</taxon>
    </lineage>
</organism>
<accession>A0A926E3E5</accession>
<dbReference type="Proteomes" id="UP000610760">
    <property type="component" value="Unassembled WGS sequence"/>
</dbReference>
<keyword evidence="1" id="KW-0690">Ribosome biogenesis</keyword>
<evidence type="ECO:0000256" key="2">
    <source>
        <dbReference type="ARBA" id="ARBA00022670"/>
    </source>
</evidence>
<reference evidence="7" key="1">
    <citation type="submission" date="2020-08" db="EMBL/GenBank/DDBJ databases">
        <title>Genome public.</title>
        <authorList>
            <person name="Liu C."/>
            <person name="Sun Q."/>
        </authorList>
    </citation>
    <scope>NUCLEOTIDE SEQUENCE</scope>
    <source>
        <strain evidence="7">NSJ-33</strain>
    </source>
</reference>
<keyword evidence="3" id="KW-0378">Hydrolase</keyword>
<dbReference type="EMBL" id="JACRSV010000001">
    <property type="protein sequence ID" value="MBC8559013.1"/>
    <property type="molecule type" value="Genomic_DNA"/>
</dbReference>
<dbReference type="RefSeq" id="WP_249293906.1">
    <property type="nucleotide sequence ID" value="NZ_JACRSV010000001.1"/>
</dbReference>
<dbReference type="PANTHER" id="PTHR39178:SF1">
    <property type="entry name" value="RIBOSOMAL-PROCESSING CYSTEINE PROTEASE PRP"/>
    <property type="match status" value="1"/>
</dbReference>
<keyword evidence="4" id="KW-0788">Thiol protease</keyword>